<sequence length="477" mass="54068">MLRMNIQVLVILLFSFTVMAKINDILTVERDIATEAERILVEAHTRKTFTCRSNNYKHKIQWLDPAGQPVPRTGARVVVHHVTSRVGAAAVLVLTSAEVQDTGVWTCRARGASVDVAVCVIESTVFTSSHQELSVDEGRAATLDCGARGNPEPRLAWYKNDEQIFDEDNSTKYLVMNRYSTHGVQSSLTIKSLKLPDGGQYTCRAVQDHPAMEACSVTASFVVTLHVRAKPIFEDGDNIRNTFSKEGERIQLNCTANGYPPPVYSWFLEKDKDVLEDLENTEFLDSVYNITDSTLEMVTNARTFGRRYRCRASNTYGYADKVFVILNVEKPTVPSVIQLLNKTDNELMLSLIWDKNVVFPIDEILVQYTDDEFSDISEWIHLYDIGITTNNASLECQVKLKNLESDTEYRVRVRISNAAGQSEWSESYSFRTNSDDLRALTTILEEQLSVGIYSFLLLVTVAVFAWVCCWWCKNIRW</sequence>
<feature type="domain" description="Fibronectin type-III" evidence="6">
    <location>
        <begin position="333"/>
        <end position="435"/>
    </location>
</feature>
<dbReference type="PANTHER" id="PTHR44170">
    <property type="entry name" value="PROTEIN SIDEKICK"/>
    <property type="match status" value="1"/>
</dbReference>
<dbReference type="SMART" id="SM00408">
    <property type="entry name" value="IGc2"/>
    <property type="match status" value="3"/>
</dbReference>
<dbReference type="SUPFAM" id="SSF49265">
    <property type="entry name" value="Fibronectin type III"/>
    <property type="match status" value="1"/>
</dbReference>
<keyword evidence="2" id="KW-1015">Disulfide bond</keyword>
<organism evidence="7 8">
    <name type="scientific">Plutella xylostella</name>
    <name type="common">Diamondback moth</name>
    <name type="synonym">Plutella maculipennis</name>
    <dbReference type="NCBI Taxonomy" id="51655"/>
    <lineage>
        <taxon>Eukaryota</taxon>
        <taxon>Metazoa</taxon>
        <taxon>Ecdysozoa</taxon>
        <taxon>Arthropoda</taxon>
        <taxon>Hexapoda</taxon>
        <taxon>Insecta</taxon>
        <taxon>Pterygota</taxon>
        <taxon>Neoptera</taxon>
        <taxon>Endopterygota</taxon>
        <taxon>Lepidoptera</taxon>
        <taxon>Glossata</taxon>
        <taxon>Ditrysia</taxon>
        <taxon>Yponomeutoidea</taxon>
        <taxon>Plutellidae</taxon>
        <taxon>Plutella</taxon>
    </lineage>
</organism>
<dbReference type="PROSITE" id="PS50853">
    <property type="entry name" value="FN3"/>
    <property type="match status" value="1"/>
</dbReference>
<keyword evidence="3" id="KW-1133">Transmembrane helix</keyword>
<dbReference type="InterPro" id="IPR036116">
    <property type="entry name" value="FN3_sf"/>
</dbReference>
<dbReference type="Pfam" id="PF13927">
    <property type="entry name" value="Ig_3"/>
    <property type="match status" value="2"/>
</dbReference>
<feature type="domain" description="Ig-like" evidence="5">
    <location>
        <begin position="20"/>
        <end position="117"/>
    </location>
</feature>
<dbReference type="InterPro" id="IPR003961">
    <property type="entry name" value="FN3_dom"/>
</dbReference>
<keyword evidence="1" id="KW-0677">Repeat</keyword>
<dbReference type="CDD" id="cd00063">
    <property type="entry name" value="FN3"/>
    <property type="match status" value="1"/>
</dbReference>
<dbReference type="EMBL" id="JAHIBW010000012">
    <property type="protein sequence ID" value="KAG7305927.1"/>
    <property type="molecule type" value="Genomic_DNA"/>
</dbReference>
<dbReference type="Gene3D" id="2.60.40.10">
    <property type="entry name" value="Immunoglobulins"/>
    <property type="match status" value="4"/>
</dbReference>
<evidence type="ECO:0000259" key="5">
    <source>
        <dbReference type="PROSITE" id="PS50835"/>
    </source>
</evidence>
<dbReference type="InterPro" id="IPR003599">
    <property type="entry name" value="Ig_sub"/>
</dbReference>
<dbReference type="InterPro" id="IPR007110">
    <property type="entry name" value="Ig-like_dom"/>
</dbReference>
<keyword evidence="8" id="KW-1185">Reference proteome</keyword>
<evidence type="ECO:0000259" key="6">
    <source>
        <dbReference type="PROSITE" id="PS50853"/>
    </source>
</evidence>
<feature type="transmembrane region" description="Helical" evidence="3">
    <location>
        <begin position="450"/>
        <end position="472"/>
    </location>
</feature>
<feature type="chain" id="PRO_5045520350" evidence="4">
    <location>
        <begin position="21"/>
        <end position="477"/>
    </location>
</feature>
<keyword evidence="3" id="KW-0472">Membrane</keyword>
<dbReference type="InterPro" id="IPR003598">
    <property type="entry name" value="Ig_sub2"/>
</dbReference>
<feature type="domain" description="Ig-like" evidence="5">
    <location>
        <begin position="123"/>
        <end position="218"/>
    </location>
</feature>
<dbReference type="Pfam" id="PF00041">
    <property type="entry name" value="fn3"/>
    <property type="match status" value="1"/>
</dbReference>
<dbReference type="InterPro" id="IPR036179">
    <property type="entry name" value="Ig-like_dom_sf"/>
</dbReference>
<feature type="domain" description="Ig-like" evidence="5">
    <location>
        <begin position="231"/>
        <end position="314"/>
    </location>
</feature>
<comment type="caution">
    <text evidence="7">The sequence shown here is derived from an EMBL/GenBank/DDBJ whole genome shotgun (WGS) entry which is preliminary data.</text>
</comment>
<dbReference type="InterPro" id="IPR013783">
    <property type="entry name" value="Ig-like_fold"/>
</dbReference>
<gene>
    <name evidence="7" type="ORF">JYU34_008480</name>
</gene>
<dbReference type="PROSITE" id="PS50835">
    <property type="entry name" value="IG_LIKE"/>
    <property type="match status" value="3"/>
</dbReference>
<name>A0ABQ7QL24_PLUXY</name>
<evidence type="ECO:0000256" key="4">
    <source>
        <dbReference type="SAM" id="SignalP"/>
    </source>
</evidence>
<keyword evidence="3" id="KW-0812">Transmembrane</keyword>
<dbReference type="SMART" id="SM00409">
    <property type="entry name" value="IG"/>
    <property type="match status" value="3"/>
</dbReference>
<feature type="signal peptide" evidence="4">
    <location>
        <begin position="1"/>
        <end position="20"/>
    </location>
</feature>
<dbReference type="SMART" id="SM00060">
    <property type="entry name" value="FN3"/>
    <property type="match status" value="1"/>
</dbReference>
<keyword evidence="4" id="KW-0732">Signal</keyword>
<evidence type="ECO:0000256" key="2">
    <source>
        <dbReference type="ARBA" id="ARBA00023157"/>
    </source>
</evidence>
<evidence type="ECO:0000313" key="8">
    <source>
        <dbReference type="Proteomes" id="UP000823941"/>
    </source>
</evidence>
<dbReference type="SUPFAM" id="SSF48726">
    <property type="entry name" value="Immunoglobulin"/>
    <property type="match status" value="3"/>
</dbReference>
<evidence type="ECO:0000313" key="7">
    <source>
        <dbReference type="EMBL" id="KAG7305927.1"/>
    </source>
</evidence>
<evidence type="ECO:0000256" key="3">
    <source>
        <dbReference type="SAM" id="Phobius"/>
    </source>
</evidence>
<evidence type="ECO:0000256" key="1">
    <source>
        <dbReference type="ARBA" id="ARBA00022737"/>
    </source>
</evidence>
<dbReference type="CDD" id="cd00096">
    <property type="entry name" value="Ig"/>
    <property type="match status" value="1"/>
</dbReference>
<accession>A0ABQ7QL24</accession>
<proteinExistence type="predicted"/>
<protein>
    <submittedName>
        <fullName evidence="7">Uncharacterized protein</fullName>
    </submittedName>
</protein>
<dbReference type="PANTHER" id="PTHR44170:SF6">
    <property type="entry name" value="CONTACTIN"/>
    <property type="match status" value="1"/>
</dbReference>
<reference evidence="7 8" key="1">
    <citation type="submission" date="2021-06" db="EMBL/GenBank/DDBJ databases">
        <title>A haploid diamondback moth (Plutella xylostella L.) genome assembly resolves 31 chromosomes and identifies a diamide resistance mutation.</title>
        <authorList>
            <person name="Ward C.M."/>
            <person name="Perry K.D."/>
            <person name="Baker G."/>
            <person name="Powis K."/>
            <person name="Heckel D.G."/>
            <person name="Baxter S.W."/>
        </authorList>
    </citation>
    <scope>NUCLEOTIDE SEQUENCE [LARGE SCALE GENOMIC DNA]</scope>
    <source>
        <strain evidence="7 8">LV</strain>
        <tissue evidence="7">Single pupa</tissue>
    </source>
</reference>
<dbReference type="Proteomes" id="UP000823941">
    <property type="component" value="Chromosome 12"/>
</dbReference>